<evidence type="ECO:0000259" key="5">
    <source>
        <dbReference type="PROSITE" id="PS50043"/>
    </source>
</evidence>
<dbReference type="Pfam" id="PF00196">
    <property type="entry name" value="GerE"/>
    <property type="match status" value="1"/>
</dbReference>
<dbReference type="Proteomes" id="UP001143304">
    <property type="component" value="Unassembled WGS sequence"/>
</dbReference>
<proteinExistence type="predicted"/>
<dbReference type="CDD" id="cd06170">
    <property type="entry name" value="LuxR_C_like"/>
    <property type="match status" value="1"/>
</dbReference>
<evidence type="ECO:0000313" key="7">
    <source>
        <dbReference type="EMBL" id="MCX2978560.1"/>
    </source>
</evidence>
<dbReference type="Gene3D" id="1.10.10.10">
    <property type="entry name" value="Winged helix-like DNA-binding domain superfamily/Winged helix DNA-binding domain"/>
    <property type="match status" value="1"/>
</dbReference>
<dbReference type="PROSITE" id="PS50110">
    <property type="entry name" value="RESPONSE_REGULATORY"/>
    <property type="match status" value="1"/>
</dbReference>
<dbReference type="EMBL" id="SHNO01000001">
    <property type="protein sequence ID" value="MCX2978560.1"/>
    <property type="molecule type" value="Genomic_DNA"/>
</dbReference>
<dbReference type="Gene3D" id="3.40.50.2300">
    <property type="match status" value="1"/>
</dbReference>
<name>A0ABT3T9Q0_9GAMM</name>
<dbReference type="PROSITE" id="PS50043">
    <property type="entry name" value="HTH_LUXR_2"/>
    <property type="match status" value="1"/>
</dbReference>
<organism evidence="7 8">
    <name type="scientific">Candidatus Marimicrobium litorale</name>
    <dbReference type="NCBI Taxonomy" id="2518991"/>
    <lineage>
        <taxon>Bacteria</taxon>
        <taxon>Pseudomonadati</taxon>
        <taxon>Pseudomonadota</taxon>
        <taxon>Gammaproteobacteria</taxon>
        <taxon>Cellvibrionales</taxon>
        <taxon>Halieaceae</taxon>
        <taxon>Marimicrobium</taxon>
    </lineage>
</organism>
<evidence type="ECO:0000256" key="1">
    <source>
        <dbReference type="ARBA" id="ARBA00023015"/>
    </source>
</evidence>
<dbReference type="InterPro" id="IPR001789">
    <property type="entry name" value="Sig_transdc_resp-reg_receiver"/>
</dbReference>
<reference evidence="7" key="1">
    <citation type="submission" date="2019-02" db="EMBL/GenBank/DDBJ databases">
        <authorList>
            <person name="Li S.-H."/>
        </authorList>
    </citation>
    <scope>NUCLEOTIDE SEQUENCE</scope>
    <source>
        <strain evidence="7">IMCC11814</strain>
    </source>
</reference>
<protein>
    <submittedName>
        <fullName evidence="7">Response regulator transcription factor</fullName>
    </submittedName>
</protein>
<dbReference type="SUPFAM" id="SSF46894">
    <property type="entry name" value="C-terminal effector domain of the bipartite response regulators"/>
    <property type="match status" value="1"/>
</dbReference>
<dbReference type="PANTHER" id="PTHR44688">
    <property type="entry name" value="DNA-BINDING TRANSCRIPTIONAL ACTIVATOR DEVR_DOSR"/>
    <property type="match status" value="1"/>
</dbReference>
<feature type="modified residue" description="4-aspartylphosphate" evidence="4">
    <location>
        <position position="55"/>
    </location>
</feature>
<feature type="domain" description="HTH luxR-type" evidence="5">
    <location>
        <begin position="136"/>
        <end position="201"/>
    </location>
</feature>
<keyword evidence="4" id="KW-0597">Phosphoprotein</keyword>
<dbReference type="InterPro" id="IPR000792">
    <property type="entry name" value="Tscrpt_reg_LuxR_C"/>
</dbReference>
<evidence type="ECO:0000256" key="4">
    <source>
        <dbReference type="PROSITE-ProRule" id="PRU00169"/>
    </source>
</evidence>
<dbReference type="SMART" id="SM00421">
    <property type="entry name" value="HTH_LUXR"/>
    <property type="match status" value="1"/>
</dbReference>
<evidence type="ECO:0000256" key="3">
    <source>
        <dbReference type="ARBA" id="ARBA00023163"/>
    </source>
</evidence>
<dbReference type="SMART" id="SM00448">
    <property type="entry name" value="REC"/>
    <property type="match status" value="1"/>
</dbReference>
<feature type="domain" description="Response regulatory" evidence="6">
    <location>
        <begin position="6"/>
        <end position="120"/>
    </location>
</feature>
<keyword evidence="1" id="KW-0805">Transcription regulation</keyword>
<sequence length="202" mass="22624">MPPSEKVYVVDDDPEILSVLSQTLRRSGLDAQMYDSCKLFLSAYDAERPGCILLDISMPEMDGMQLLDVLNKKSNQTPVIFLTGTATVGAAVEALKCGAVDFIEKPYRAAGLIESVRNALVLDKERRNQRGALEDVTRRYEKLTAREKEVMFWMAEGKANKVIAGILDISSRTVEIYRKNIYDKLEASSVAEIVKMKLLLEE</sequence>
<dbReference type="InterPro" id="IPR011006">
    <property type="entry name" value="CheY-like_superfamily"/>
</dbReference>
<dbReference type="PANTHER" id="PTHR44688:SF16">
    <property type="entry name" value="DNA-BINDING TRANSCRIPTIONAL ACTIVATOR DEVR_DOSR"/>
    <property type="match status" value="1"/>
</dbReference>
<dbReference type="SUPFAM" id="SSF52172">
    <property type="entry name" value="CheY-like"/>
    <property type="match status" value="1"/>
</dbReference>
<dbReference type="InterPro" id="IPR036388">
    <property type="entry name" value="WH-like_DNA-bd_sf"/>
</dbReference>
<dbReference type="InterPro" id="IPR016032">
    <property type="entry name" value="Sig_transdc_resp-reg_C-effctor"/>
</dbReference>
<dbReference type="PRINTS" id="PR00038">
    <property type="entry name" value="HTHLUXR"/>
</dbReference>
<keyword evidence="8" id="KW-1185">Reference proteome</keyword>
<keyword evidence="3" id="KW-0804">Transcription</keyword>
<evidence type="ECO:0000313" key="8">
    <source>
        <dbReference type="Proteomes" id="UP001143304"/>
    </source>
</evidence>
<keyword evidence="2" id="KW-0238">DNA-binding</keyword>
<accession>A0ABT3T9Q0</accession>
<dbReference type="RefSeq" id="WP_279250257.1">
    <property type="nucleotide sequence ID" value="NZ_SHNO01000001.1"/>
</dbReference>
<gene>
    <name evidence="7" type="ORF">EYC82_14430</name>
</gene>
<evidence type="ECO:0000256" key="2">
    <source>
        <dbReference type="ARBA" id="ARBA00023125"/>
    </source>
</evidence>
<evidence type="ECO:0000259" key="6">
    <source>
        <dbReference type="PROSITE" id="PS50110"/>
    </source>
</evidence>
<dbReference type="PROSITE" id="PS00622">
    <property type="entry name" value="HTH_LUXR_1"/>
    <property type="match status" value="1"/>
</dbReference>
<comment type="caution">
    <text evidence="7">The sequence shown here is derived from an EMBL/GenBank/DDBJ whole genome shotgun (WGS) entry which is preliminary data.</text>
</comment>
<dbReference type="Pfam" id="PF00072">
    <property type="entry name" value="Response_reg"/>
    <property type="match status" value="1"/>
</dbReference>